<evidence type="ECO:0000259" key="2">
    <source>
        <dbReference type="Pfam" id="PF02510"/>
    </source>
</evidence>
<evidence type="ECO:0000313" key="3">
    <source>
        <dbReference type="EMBL" id="APD13486.1"/>
    </source>
</evidence>
<feature type="domain" description="Surface presentation of antigen" evidence="2">
    <location>
        <begin position="212"/>
        <end position="292"/>
    </location>
</feature>
<feature type="compositionally biased region" description="Polar residues" evidence="1">
    <location>
        <begin position="90"/>
        <end position="99"/>
    </location>
</feature>
<feature type="compositionally biased region" description="Basic and acidic residues" evidence="1">
    <location>
        <begin position="268"/>
        <end position="279"/>
    </location>
</feature>
<organism evidence="4 6">
    <name type="scientific">Pandoraea pulmonicola</name>
    <dbReference type="NCBI Taxonomy" id="93221"/>
    <lineage>
        <taxon>Bacteria</taxon>
        <taxon>Pseudomonadati</taxon>
        <taxon>Pseudomonadota</taxon>
        <taxon>Betaproteobacteria</taxon>
        <taxon>Burkholderiales</taxon>
        <taxon>Burkholderiaceae</taxon>
        <taxon>Pandoraea</taxon>
    </lineage>
</organism>
<dbReference type="Proteomes" id="UP000035086">
    <property type="component" value="Chromosome"/>
</dbReference>
<dbReference type="Proteomes" id="UP000254589">
    <property type="component" value="Unassembled WGS sequence"/>
</dbReference>
<evidence type="ECO:0000313" key="6">
    <source>
        <dbReference type="Proteomes" id="UP000254589"/>
    </source>
</evidence>
<reference evidence="3" key="2">
    <citation type="submission" date="2016-11" db="EMBL/GenBank/DDBJ databases">
        <title>Complete Genome Sequencing of Pandoraea pulmonicola DSM 16583.</title>
        <authorList>
            <person name="Chan K.-G."/>
        </authorList>
    </citation>
    <scope>NUCLEOTIDE SEQUENCE</scope>
    <source>
        <strain evidence="3">DSM 16583</strain>
    </source>
</reference>
<dbReference type="AlphaFoldDB" id="A0AAJ4ZHP1"/>
<evidence type="ECO:0000313" key="5">
    <source>
        <dbReference type="Proteomes" id="UP000035086"/>
    </source>
</evidence>
<evidence type="ECO:0000313" key="4">
    <source>
        <dbReference type="EMBL" id="SUD95602.1"/>
    </source>
</evidence>
<feature type="region of interest" description="Disordered" evidence="1">
    <location>
        <begin position="263"/>
        <end position="295"/>
    </location>
</feature>
<name>A0AAJ4ZHP1_PANPU</name>
<keyword evidence="5" id="KW-1185">Reference proteome</keyword>
<feature type="region of interest" description="Disordered" evidence="1">
    <location>
        <begin position="28"/>
        <end position="174"/>
    </location>
</feature>
<proteinExistence type="predicted"/>
<reference evidence="5" key="1">
    <citation type="submission" date="2014-12" db="EMBL/GenBank/DDBJ databases">
        <title>Complete Genome Sequencing of Pandoraea pulmonicola DSM 16583.</title>
        <authorList>
            <person name="Chan K.-G."/>
        </authorList>
    </citation>
    <scope>NUCLEOTIDE SEQUENCE [LARGE SCALE GENOMIC DNA]</scope>
    <source>
        <strain evidence="5">DSM 16583</strain>
    </source>
</reference>
<dbReference type="KEGG" id="ppul:RO07_25425"/>
<reference evidence="4 6" key="3">
    <citation type="submission" date="2018-06" db="EMBL/GenBank/DDBJ databases">
        <authorList>
            <consortium name="Pathogen Informatics"/>
            <person name="Doyle S."/>
        </authorList>
    </citation>
    <scope>NUCLEOTIDE SEQUENCE [LARGE SCALE GENOMIC DNA]</scope>
    <source>
        <strain evidence="4 6">NCTC13159</strain>
    </source>
</reference>
<dbReference type="EMBL" id="UGSJ01000002">
    <property type="protein sequence ID" value="SUD95602.1"/>
    <property type="molecule type" value="Genomic_DNA"/>
</dbReference>
<gene>
    <name evidence="4" type="ORF">NCTC13159_05074</name>
    <name evidence="3" type="ORF">RO07_25425</name>
</gene>
<dbReference type="EMBL" id="CP010310">
    <property type="protein sequence ID" value="APD13486.1"/>
    <property type="molecule type" value="Genomic_DNA"/>
</dbReference>
<dbReference type="RefSeq" id="WP_084072592.1">
    <property type="nucleotide sequence ID" value="NZ_CP010310.2"/>
</dbReference>
<sequence>MQSNSIGSTGALDAQAAAEALLPSSAPLDEHLAHSARQLNKADDYDVGRTAKSTESEEKKTKSNGPSQGLPWPFLHHTRDPQFGRGSGQGQARASTVSQMALPPDDASGEQSAHKADAGRVGLGSDANLLRDGSQEAPGARTPPTHDGARERAHSGAEGGLPTQGGAQPQTQLQGAPGLPFATPAHARGRSAPELATSIRQQAQSLETEARGTTLHYSFSTWVGQPAVAVRIDTKRNAPVVMVRPTHESVGVALERHADRLPSGMTVRIERDRADDEQRQGGQSRWAGGQQEANE</sequence>
<feature type="compositionally biased region" description="Basic and acidic residues" evidence="1">
    <location>
        <begin position="40"/>
        <end position="61"/>
    </location>
</feature>
<feature type="compositionally biased region" description="Polar residues" evidence="1">
    <location>
        <begin position="165"/>
        <end position="174"/>
    </location>
</feature>
<protein>
    <recommendedName>
        <fullName evidence="2">Surface presentation of antigen domain-containing protein</fullName>
    </recommendedName>
</protein>
<accession>A0AAJ4ZHP1</accession>
<evidence type="ECO:0000256" key="1">
    <source>
        <dbReference type="SAM" id="MobiDB-lite"/>
    </source>
</evidence>
<dbReference type="InterPro" id="IPR056746">
    <property type="entry name" value="SPAN_dom"/>
</dbReference>
<dbReference type="Pfam" id="PF02510">
    <property type="entry name" value="SPAN"/>
    <property type="match status" value="1"/>
</dbReference>